<dbReference type="AlphaFoldDB" id="A0A0D2NWT3"/>
<gene>
    <name evidence="1" type="ORF">HYPSUDRAFT_590837</name>
</gene>
<dbReference type="Proteomes" id="UP000054270">
    <property type="component" value="Unassembled WGS sequence"/>
</dbReference>
<reference evidence="2" key="1">
    <citation type="submission" date="2014-04" db="EMBL/GenBank/DDBJ databases">
        <title>Evolutionary Origins and Diversification of the Mycorrhizal Mutualists.</title>
        <authorList>
            <consortium name="DOE Joint Genome Institute"/>
            <consortium name="Mycorrhizal Genomics Consortium"/>
            <person name="Kohler A."/>
            <person name="Kuo A."/>
            <person name="Nagy L.G."/>
            <person name="Floudas D."/>
            <person name="Copeland A."/>
            <person name="Barry K.W."/>
            <person name="Cichocki N."/>
            <person name="Veneault-Fourrey C."/>
            <person name="LaButti K."/>
            <person name="Lindquist E.A."/>
            <person name="Lipzen A."/>
            <person name="Lundell T."/>
            <person name="Morin E."/>
            <person name="Murat C."/>
            <person name="Riley R."/>
            <person name="Ohm R."/>
            <person name="Sun H."/>
            <person name="Tunlid A."/>
            <person name="Henrissat B."/>
            <person name="Grigoriev I.V."/>
            <person name="Hibbett D.S."/>
            <person name="Martin F."/>
        </authorList>
    </citation>
    <scope>NUCLEOTIDE SEQUENCE [LARGE SCALE GENOMIC DNA]</scope>
    <source>
        <strain evidence="2">FD-334 SS-4</strain>
    </source>
</reference>
<evidence type="ECO:0000313" key="2">
    <source>
        <dbReference type="Proteomes" id="UP000054270"/>
    </source>
</evidence>
<organism evidence="1 2">
    <name type="scientific">Hypholoma sublateritium (strain FD-334 SS-4)</name>
    <dbReference type="NCBI Taxonomy" id="945553"/>
    <lineage>
        <taxon>Eukaryota</taxon>
        <taxon>Fungi</taxon>
        <taxon>Dikarya</taxon>
        <taxon>Basidiomycota</taxon>
        <taxon>Agaricomycotina</taxon>
        <taxon>Agaricomycetes</taxon>
        <taxon>Agaricomycetidae</taxon>
        <taxon>Agaricales</taxon>
        <taxon>Agaricineae</taxon>
        <taxon>Strophariaceae</taxon>
        <taxon>Hypholoma</taxon>
    </lineage>
</organism>
<protein>
    <submittedName>
        <fullName evidence="1">Uncharacterized protein</fullName>
    </submittedName>
</protein>
<accession>A0A0D2NWT3</accession>
<proteinExistence type="predicted"/>
<keyword evidence="2" id="KW-1185">Reference proteome</keyword>
<sequence length="204" mass="23203">MLSSITIFELHAYPPMFGPHRRRCVRVLRHSEYDTQSLRFRILREAQISQSSARRNADSVIFADLSLIKLLFDDIAQCILWISVSSIQSDCANESRPRPLVSIGKPVAYWGLDNMSGVGGLVNRRAHQHLDQRTMYIAFQNLGLPLEIRSGTLAVRRPQASLDPKFRLYHPSTSNASISDYESMPELCMDVFWNLAYGETARCV</sequence>
<evidence type="ECO:0000313" key="1">
    <source>
        <dbReference type="EMBL" id="KJA23204.1"/>
    </source>
</evidence>
<name>A0A0D2NWT3_HYPSF</name>
<dbReference type="EMBL" id="KN817544">
    <property type="protein sequence ID" value="KJA23204.1"/>
    <property type="molecule type" value="Genomic_DNA"/>
</dbReference>